<dbReference type="EMBL" id="BBNY01000004">
    <property type="protein sequence ID" value="GAL88766.1"/>
    <property type="molecule type" value="Genomic_DNA"/>
</dbReference>
<dbReference type="EMBL" id="BBNS01000011">
    <property type="protein sequence ID" value="GAL71249.1"/>
    <property type="molecule type" value="Genomic_DNA"/>
</dbReference>
<dbReference type="PANTHER" id="PTHR33706:SF1">
    <property type="entry name" value="TPR REPEAT PROTEIN"/>
    <property type="match status" value="1"/>
</dbReference>
<organism evidence="3 5">
    <name type="scientific">Jejuia pallidilutea</name>
    <dbReference type="NCBI Taxonomy" id="504487"/>
    <lineage>
        <taxon>Bacteria</taxon>
        <taxon>Pseudomonadati</taxon>
        <taxon>Bacteroidota</taxon>
        <taxon>Flavobacteriia</taxon>
        <taxon>Flavobacteriales</taxon>
        <taxon>Flavobacteriaceae</taxon>
        <taxon>Jejuia</taxon>
    </lineage>
</organism>
<evidence type="ECO:0000313" key="5">
    <source>
        <dbReference type="Proteomes" id="UP000029646"/>
    </source>
</evidence>
<protein>
    <recommendedName>
        <fullName evidence="7">Antitoxin component YwqK of YwqJK toxin-antitoxin module</fullName>
    </recommendedName>
</protein>
<name>A0A090W719_9FLAO</name>
<dbReference type="SUPFAM" id="SSF82185">
    <property type="entry name" value="Histone H3 K4-specific methyltransferase SET7/9 N-terminal domain"/>
    <property type="match status" value="2"/>
</dbReference>
<dbReference type="PANTHER" id="PTHR33706">
    <property type="entry name" value="MORN VARIANT REPEAT PROTEIN"/>
    <property type="match status" value="1"/>
</dbReference>
<gene>
    <name evidence="2" type="ORF">JCM19301_425</name>
    <name evidence="3" type="ORF">JCM19302_926</name>
    <name evidence="4" type="ORF">JCM19538_1201</name>
</gene>
<evidence type="ECO:0000313" key="6">
    <source>
        <dbReference type="Proteomes" id="UP000030184"/>
    </source>
</evidence>
<dbReference type="RefSeq" id="WP_042244042.1">
    <property type="nucleotide sequence ID" value="NZ_BBNR01000010.1"/>
</dbReference>
<dbReference type="Pfam" id="PF07661">
    <property type="entry name" value="MORN_2"/>
    <property type="match status" value="2"/>
</dbReference>
<reference evidence="6" key="1">
    <citation type="journal article" date="2014" name="Genome Announc.">
        <title>Draft Genome Sequence of Marine Flavobacterium Jejuia pallidilutea Strain 11shimoA1 and Pigmentation Mutants.</title>
        <authorList>
            <person name="Takatani N."/>
            <person name="Nakanishi M."/>
            <person name="Meirelles P."/>
            <person name="Mino S."/>
            <person name="Suda W."/>
            <person name="Oshima K."/>
            <person name="Hattori M."/>
            <person name="Ohkuma M."/>
            <person name="Hosokawa M."/>
            <person name="Miyashita K."/>
            <person name="Thompson F.L."/>
            <person name="Niwa A."/>
            <person name="Sawabe T."/>
            <person name="Sawabe T."/>
        </authorList>
    </citation>
    <scope>NUCLEOTIDE SEQUENCE [LARGE SCALE GENOMIC DNA]</scope>
    <source>
        <strain evidence="6">JCM 19538</strain>
    </source>
</reference>
<keyword evidence="1" id="KW-0732">Signal</keyword>
<dbReference type="EMBL" id="BBNR01000010">
    <property type="protein sequence ID" value="GAL67452.1"/>
    <property type="molecule type" value="Genomic_DNA"/>
</dbReference>
<dbReference type="OrthoDB" id="9785122at2"/>
<feature type="signal peptide" evidence="1">
    <location>
        <begin position="1"/>
        <end position="18"/>
    </location>
</feature>
<dbReference type="InterPro" id="IPR011652">
    <property type="entry name" value="MORN_2"/>
</dbReference>
<evidence type="ECO:0000313" key="3">
    <source>
        <dbReference type="EMBL" id="GAL71249.1"/>
    </source>
</evidence>
<sequence length="231" mass="26728">MKKLVFIFLLFTIINNTAAQTFNQFDDEGKRHGVWLKFFEDSNVKRYEGRFNHGKEVGVFKFYKNVKGKAVLSATRQFNDSTDIAEVKFFTSKGKVVSEGNMRGKTYVGTWKYYQKNSDKLLTLEFYNDKGQLSGKRFVYYDNEQVAEETNYKEGLLHGAAINYTLNGIVLKTLFYVAGELHGDAKFYNPKGELLVEGHYKKGKKHGVWNYYDNGELKDTKNFTVQGKYKP</sequence>
<dbReference type="eggNOG" id="COG2849">
    <property type="taxonomic scope" value="Bacteria"/>
</dbReference>
<accession>A0A090W719</accession>
<dbReference type="Proteomes" id="UP000029646">
    <property type="component" value="Unassembled WGS sequence"/>
</dbReference>
<dbReference type="AlphaFoldDB" id="A0A090W719"/>
<keyword evidence="6" id="KW-1185">Reference proteome</keyword>
<dbReference type="STRING" id="504487.JCM19538_1201"/>
<evidence type="ECO:0008006" key="7">
    <source>
        <dbReference type="Google" id="ProtNLM"/>
    </source>
</evidence>
<proteinExistence type="predicted"/>
<evidence type="ECO:0000313" key="2">
    <source>
        <dbReference type="EMBL" id="GAL67452.1"/>
    </source>
</evidence>
<evidence type="ECO:0000313" key="4">
    <source>
        <dbReference type="EMBL" id="GAL88766.1"/>
    </source>
</evidence>
<dbReference type="Gene3D" id="3.90.930.1">
    <property type="match status" value="1"/>
</dbReference>
<comment type="caution">
    <text evidence="3">The sequence shown here is derived from an EMBL/GenBank/DDBJ whole genome shotgun (WGS) entry which is preliminary data.</text>
</comment>
<dbReference type="Proteomes" id="UP000029641">
    <property type="component" value="Unassembled WGS sequence"/>
</dbReference>
<evidence type="ECO:0000256" key="1">
    <source>
        <dbReference type="SAM" id="SignalP"/>
    </source>
</evidence>
<dbReference type="Proteomes" id="UP000030184">
    <property type="component" value="Unassembled WGS sequence"/>
</dbReference>
<feature type="chain" id="PRO_5010408431" description="Antitoxin component YwqK of YwqJK toxin-antitoxin module" evidence="1">
    <location>
        <begin position="19"/>
        <end position="231"/>
    </location>
</feature>